<feature type="signal peptide" evidence="5">
    <location>
        <begin position="1"/>
        <end position="22"/>
    </location>
</feature>
<dbReference type="Proteomes" id="UP001516023">
    <property type="component" value="Unassembled WGS sequence"/>
</dbReference>
<evidence type="ECO:0000259" key="6">
    <source>
        <dbReference type="PROSITE" id="PS50026"/>
    </source>
</evidence>
<sequence length="798" mass="85739">MRFHRGCIVLVLRASLSGFARAECPNACSGHGQCGPHDMCTCDRNWQGADCSLRTCPFGKSHVDTPKGDLDASLMVGDRNEVVVIDSTVYPYGTTEGFPLMADTAGNVLHNTAHDYAECSNKGLCDRARGQCECLPGYDGNACQRATCPTDAKTSTPGSGVAGRSNIQFKAFTGGSAFLGTSKASTVPLTNQCSGHGTCMTIEQLALLDNNNIYELWDKDMSMGCKCDHGYFGPDCGDRMCISGIDPLYTDDTTAQITYTTIRFESSDAGALSGEYAIKFYDITGEDWITRAIPISGTGEINSITHCDSVTEALLELPNGVIPSIECSQSVIDTNRGVEYTLAFTGNPGNLRQLELDQYLDGSRPTVEVSTGTLTTGVHQKIVGESVDYFADRCEGITVKVLADSADSDDSWNVDVRPGSLAYLAGPNGPLTAVQKKILKKCLGDSDWDPENNVEVANWDTGANTETDGDGTYNMIGAFPHAIKVVPIESSAGYNIHTPSSYHLVWYDADATDKEFRVANLNSGANLPAEATEMYVYTTKGTVQQMGYGTETEIGDNPPQIADNSGGGSSSTRIVGYFDKDTNRIYTNYDTSCRNNPSSPNPRNHVCVEKGDKLFVVDSCWGRGDMGAGTLNPIFGGTALNECADSTAPNMNSGNIYTVTKVYNVPMGSNSTNTPSTTVDIVADPTAKHSVDTNIIEVNANFGWRGLEGDPENSNLQPAGATRDTEWSDNTGVVVLFHFTPHNDGSYQYVSQCSNRGHCNNENGVCECFDGYTGIDCSIQNVLAKRVKPNDKEKKITA</sequence>
<reference evidence="7 8" key="1">
    <citation type="journal article" date="2020" name="G3 (Bethesda)">
        <title>Improved Reference Genome for Cyclotella cryptica CCMP332, a Model for Cell Wall Morphogenesis, Salinity Adaptation, and Lipid Production in Diatoms (Bacillariophyta).</title>
        <authorList>
            <person name="Roberts W.R."/>
            <person name="Downey K.M."/>
            <person name="Ruck E.C."/>
            <person name="Traller J.C."/>
            <person name="Alverson A.J."/>
        </authorList>
    </citation>
    <scope>NUCLEOTIDE SEQUENCE [LARGE SCALE GENOMIC DNA]</scope>
    <source>
        <strain evidence="7 8">CCMP332</strain>
    </source>
</reference>
<dbReference type="InterPro" id="IPR051216">
    <property type="entry name" value="Teneurin"/>
</dbReference>
<evidence type="ECO:0000256" key="4">
    <source>
        <dbReference type="PROSITE-ProRule" id="PRU00076"/>
    </source>
</evidence>
<dbReference type="PANTHER" id="PTHR11219">
    <property type="entry name" value="TENEURIN AND N-ACETYLGLUCOSAMINE-1-PHOSPHODIESTER ALPHA-N-ACETYLGLUCOSAMINIDASE"/>
    <property type="match status" value="1"/>
</dbReference>
<feature type="disulfide bond" evidence="4">
    <location>
        <begin position="24"/>
        <end position="34"/>
    </location>
</feature>
<dbReference type="PANTHER" id="PTHR11219:SF69">
    <property type="entry name" value="TENEURIN-A"/>
    <property type="match status" value="1"/>
</dbReference>
<feature type="disulfide bond" evidence="4">
    <location>
        <begin position="42"/>
        <end position="51"/>
    </location>
</feature>
<gene>
    <name evidence="7" type="ORF">HJC23_002549</name>
</gene>
<dbReference type="EMBL" id="JABMIG020000007">
    <property type="protein sequence ID" value="KAL3804510.1"/>
    <property type="molecule type" value="Genomic_DNA"/>
</dbReference>
<dbReference type="PROSITE" id="PS00022">
    <property type="entry name" value="EGF_1"/>
    <property type="match status" value="3"/>
</dbReference>
<keyword evidence="5" id="KW-0732">Signal</keyword>
<dbReference type="Gene3D" id="2.60.120.260">
    <property type="entry name" value="Galactose-binding domain-like"/>
    <property type="match status" value="1"/>
</dbReference>
<evidence type="ECO:0000256" key="3">
    <source>
        <dbReference type="ARBA" id="ARBA00023157"/>
    </source>
</evidence>
<dbReference type="AlphaFoldDB" id="A0ABD3R3D3"/>
<evidence type="ECO:0000313" key="8">
    <source>
        <dbReference type="Proteomes" id="UP001516023"/>
    </source>
</evidence>
<feature type="domain" description="EGF-like" evidence="6">
    <location>
        <begin position="20"/>
        <end position="52"/>
    </location>
</feature>
<dbReference type="Gene3D" id="2.10.25.10">
    <property type="entry name" value="Laminin"/>
    <property type="match status" value="2"/>
</dbReference>
<feature type="chain" id="PRO_5044823623" description="EGF-like domain-containing protein" evidence="5">
    <location>
        <begin position="23"/>
        <end position="798"/>
    </location>
</feature>
<keyword evidence="8" id="KW-1185">Reference proteome</keyword>
<evidence type="ECO:0000256" key="5">
    <source>
        <dbReference type="SAM" id="SignalP"/>
    </source>
</evidence>
<feature type="disulfide bond" evidence="4">
    <location>
        <begin position="768"/>
        <end position="777"/>
    </location>
</feature>
<accession>A0ABD3R3D3</accession>
<feature type="domain" description="EGF-like" evidence="6">
    <location>
        <begin position="115"/>
        <end position="144"/>
    </location>
</feature>
<organism evidence="7 8">
    <name type="scientific">Cyclotella cryptica</name>
    <dbReference type="NCBI Taxonomy" id="29204"/>
    <lineage>
        <taxon>Eukaryota</taxon>
        <taxon>Sar</taxon>
        <taxon>Stramenopiles</taxon>
        <taxon>Ochrophyta</taxon>
        <taxon>Bacillariophyta</taxon>
        <taxon>Coscinodiscophyceae</taxon>
        <taxon>Thalassiosirophycidae</taxon>
        <taxon>Stephanodiscales</taxon>
        <taxon>Stephanodiscaceae</taxon>
        <taxon>Cyclotella</taxon>
    </lineage>
</organism>
<dbReference type="Pfam" id="PF07974">
    <property type="entry name" value="EGF_2"/>
    <property type="match status" value="1"/>
</dbReference>
<dbReference type="InterPro" id="IPR000742">
    <property type="entry name" value="EGF"/>
</dbReference>
<dbReference type="PROSITE" id="PS50026">
    <property type="entry name" value="EGF_3"/>
    <property type="match status" value="3"/>
</dbReference>
<evidence type="ECO:0000256" key="1">
    <source>
        <dbReference type="ARBA" id="ARBA00022536"/>
    </source>
</evidence>
<evidence type="ECO:0000256" key="2">
    <source>
        <dbReference type="ARBA" id="ARBA00022737"/>
    </source>
</evidence>
<evidence type="ECO:0000313" key="7">
    <source>
        <dbReference type="EMBL" id="KAL3804510.1"/>
    </source>
</evidence>
<dbReference type="InterPro" id="IPR013111">
    <property type="entry name" value="EGF_extracell"/>
</dbReference>
<dbReference type="SMART" id="SM00181">
    <property type="entry name" value="EGF"/>
    <property type="match status" value="4"/>
</dbReference>
<keyword evidence="3 4" id="KW-1015">Disulfide bond</keyword>
<comment type="caution">
    <text evidence="4">Lacks conserved residue(s) required for the propagation of feature annotation.</text>
</comment>
<dbReference type="Pfam" id="PF23106">
    <property type="entry name" value="EGF_Teneurin"/>
    <property type="match status" value="1"/>
</dbReference>
<feature type="disulfide bond" evidence="4">
    <location>
        <begin position="134"/>
        <end position="143"/>
    </location>
</feature>
<dbReference type="PRINTS" id="PR00011">
    <property type="entry name" value="EGFLAMININ"/>
</dbReference>
<feature type="domain" description="EGF-like" evidence="6">
    <location>
        <begin position="741"/>
        <end position="778"/>
    </location>
</feature>
<keyword evidence="2" id="KW-0677">Repeat</keyword>
<name>A0ABD3R3D3_9STRA</name>
<comment type="caution">
    <text evidence="7">The sequence shown here is derived from an EMBL/GenBank/DDBJ whole genome shotgun (WGS) entry which is preliminary data.</text>
</comment>
<dbReference type="PROSITE" id="PS01186">
    <property type="entry name" value="EGF_2"/>
    <property type="match status" value="2"/>
</dbReference>
<protein>
    <recommendedName>
        <fullName evidence="6">EGF-like domain-containing protein</fullName>
    </recommendedName>
</protein>
<proteinExistence type="predicted"/>
<keyword evidence="1 4" id="KW-0245">EGF-like domain</keyword>